<dbReference type="EMBL" id="LR796881">
    <property type="protein sequence ID" value="CAB4172396.1"/>
    <property type="molecule type" value="Genomic_DNA"/>
</dbReference>
<evidence type="ECO:0000313" key="3">
    <source>
        <dbReference type="EMBL" id="CAB4172396.1"/>
    </source>
</evidence>
<evidence type="ECO:0000313" key="4">
    <source>
        <dbReference type="EMBL" id="CAB4177754.1"/>
    </source>
</evidence>
<protein>
    <submittedName>
        <fullName evidence="1">Uncharacterized protein</fullName>
    </submittedName>
</protein>
<gene>
    <name evidence="4" type="ORF">UFOVP1006_46</name>
    <name evidence="5" type="ORF">UFOVP1096_34</name>
    <name evidence="6" type="ORF">UFOVP1157_53</name>
    <name evidence="7" type="ORF">UFOVP1347_43</name>
    <name evidence="8" type="ORF">UFOVP1455_25</name>
    <name evidence="10" type="ORF">UFOVP1543_25</name>
    <name evidence="9" type="ORF">UFOVP1606_17</name>
    <name evidence="1" type="ORF">UFOVP497_42</name>
    <name evidence="2" type="ORF">UFOVP834_18</name>
    <name evidence="3" type="ORF">UFOVP922_53</name>
</gene>
<evidence type="ECO:0000313" key="9">
    <source>
        <dbReference type="EMBL" id="CAB4218308.1"/>
    </source>
</evidence>
<organism evidence="1">
    <name type="scientific">uncultured Caudovirales phage</name>
    <dbReference type="NCBI Taxonomy" id="2100421"/>
    <lineage>
        <taxon>Viruses</taxon>
        <taxon>Duplodnaviria</taxon>
        <taxon>Heunggongvirae</taxon>
        <taxon>Uroviricota</taxon>
        <taxon>Caudoviricetes</taxon>
        <taxon>Peduoviridae</taxon>
        <taxon>Maltschvirus</taxon>
        <taxon>Maltschvirus maltsch</taxon>
    </lineage>
</organism>
<dbReference type="EMBL" id="LR797102">
    <property type="protein sequence ID" value="CAB4187714.1"/>
    <property type="molecule type" value="Genomic_DNA"/>
</dbReference>
<reference evidence="1" key="1">
    <citation type="submission" date="2020-04" db="EMBL/GenBank/DDBJ databases">
        <authorList>
            <person name="Chiriac C."/>
            <person name="Salcher M."/>
            <person name="Ghai R."/>
            <person name="Kavagutti S V."/>
        </authorList>
    </citation>
    <scope>NUCLEOTIDE SEQUENCE</scope>
</reference>
<dbReference type="EMBL" id="LR797463">
    <property type="protein sequence ID" value="CAB4218308.1"/>
    <property type="molecule type" value="Genomic_DNA"/>
</dbReference>
<dbReference type="EMBL" id="LR798397">
    <property type="protein sequence ID" value="CAB5229117.1"/>
    <property type="molecule type" value="Genomic_DNA"/>
</dbReference>
<evidence type="ECO:0000313" key="7">
    <source>
        <dbReference type="EMBL" id="CAB4200439.1"/>
    </source>
</evidence>
<evidence type="ECO:0000313" key="1">
    <source>
        <dbReference type="EMBL" id="CAB4146601.1"/>
    </source>
</evidence>
<evidence type="ECO:0000313" key="8">
    <source>
        <dbReference type="EMBL" id="CAB4214137.1"/>
    </source>
</evidence>
<accession>A0A6J5MKK8</accession>
<sequence>MRDSSLQQYVTMQIAQDVREIKEVQRVQADHLDEVQSSLQELTSWAQRLALLAVLWGFAVGLNIAPEKLAELVGMLLKSTK</sequence>
<dbReference type="EMBL" id="LR797060">
    <property type="protein sequence ID" value="CAB4184020.1"/>
    <property type="molecule type" value="Genomic_DNA"/>
</dbReference>
<dbReference type="EMBL" id="LR796763">
    <property type="protein sequence ID" value="CAB4164326.1"/>
    <property type="molecule type" value="Genomic_DNA"/>
</dbReference>
<dbReference type="EMBL" id="LR796953">
    <property type="protein sequence ID" value="CAB4177754.1"/>
    <property type="molecule type" value="Genomic_DNA"/>
</dbReference>
<evidence type="ECO:0000313" key="5">
    <source>
        <dbReference type="EMBL" id="CAB4184020.1"/>
    </source>
</evidence>
<dbReference type="EMBL" id="LR796470">
    <property type="protein sequence ID" value="CAB4146601.1"/>
    <property type="molecule type" value="Genomic_DNA"/>
</dbReference>
<dbReference type="EMBL" id="LR797405">
    <property type="protein sequence ID" value="CAB4214137.1"/>
    <property type="molecule type" value="Genomic_DNA"/>
</dbReference>
<name>A0A6J5MKK8_9CAUD</name>
<evidence type="ECO:0000313" key="6">
    <source>
        <dbReference type="EMBL" id="CAB4187714.1"/>
    </source>
</evidence>
<evidence type="ECO:0000313" key="10">
    <source>
        <dbReference type="EMBL" id="CAB5229117.1"/>
    </source>
</evidence>
<evidence type="ECO:0000313" key="2">
    <source>
        <dbReference type="EMBL" id="CAB4164326.1"/>
    </source>
</evidence>
<dbReference type="EMBL" id="LR797307">
    <property type="protein sequence ID" value="CAB4200439.1"/>
    <property type="molecule type" value="Genomic_DNA"/>
</dbReference>
<proteinExistence type="predicted"/>